<evidence type="ECO:0000256" key="9">
    <source>
        <dbReference type="SAM" id="MobiDB-lite"/>
    </source>
</evidence>
<feature type="compositionally biased region" description="Basic and acidic residues" evidence="9">
    <location>
        <begin position="82"/>
        <end position="125"/>
    </location>
</feature>
<dbReference type="PANTHER" id="PTHR13563">
    <property type="entry name" value="TRNA (GUANINE-9-) METHYLTRANSFERASE"/>
    <property type="match status" value="1"/>
</dbReference>
<dbReference type="OrthoDB" id="278300at2759"/>
<comment type="catalytic activity">
    <reaction evidence="8">
        <text>guanosine(9) in tRNA + S-adenosyl-L-methionine = N(1)-methylguanosine(9) in tRNA + S-adenosyl-L-homocysteine + H(+)</text>
        <dbReference type="Rhea" id="RHEA:43156"/>
        <dbReference type="Rhea" id="RHEA-COMP:10367"/>
        <dbReference type="Rhea" id="RHEA-COMP:10368"/>
        <dbReference type="ChEBI" id="CHEBI:15378"/>
        <dbReference type="ChEBI" id="CHEBI:57856"/>
        <dbReference type="ChEBI" id="CHEBI:59789"/>
        <dbReference type="ChEBI" id="CHEBI:73542"/>
        <dbReference type="ChEBI" id="CHEBI:74269"/>
        <dbReference type="EC" id="2.1.1.221"/>
    </reaction>
</comment>
<reference evidence="11" key="1">
    <citation type="submission" date="2021-01" db="EMBL/GenBank/DDBJ databases">
        <authorList>
            <consortium name="Aspergillus puulaauensis MK2 genome sequencing consortium"/>
            <person name="Kazuki M."/>
            <person name="Futagami T."/>
        </authorList>
    </citation>
    <scope>NUCLEOTIDE SEQUENCE</scope>
    <source>
        <strain evidence="11">MK2</strain>
    </source>
</reference>
<evidence type="ECO:0000256" key="4">
    <source>
        <dbReference type="ARBA" id="ARBA00022679"/>
    </source>
</evidence>
<dbReference type="RefSeq" id="XP_041554491.1">
    <property type="nucleotide sequence ID" value="XM_041701625.1"/>
</dbReference>
<evidence type="ECO:0000259" key="10">
    <source>
        <dbReference type="PROSITE" id="PS51675"/>
    </source>
</evidence>
<feature type="compositionally biased region" description="Basic and acidic residues" evidence="9">
    <location>
        <begin position="1"/>
        <end position="22"/>
    </location>
</feature>
<name>A0A7R7XIS5_9EURO</name>
<keyword evidence="5" id="KW-0949">S-adenosyl-L-methionine</keyword>
<evidence type="ECO:0000256" key="6">
    <source>
        <dbReference type="ARBA" id="ARBA00031792"/>
    </source>
</evidence>
<keyword evidence="12" id="KW-1185">Reference proteome</keyword>
<evidence type="ECO:0000256" key="2">
    <source>
        <dbReference type="ARBA" id="ARBA00020451"/>
    </source>
</evidence>
<dbReference type="EC" id="2.1.1.221" evidence="1"/>
<dbReference type="KEGG" id="apuu:APUU_30522S"/>
<gene>
    <name evidence="11" type="primary">TRM10</name>
    <name evidence="11" type="ORF">APUU_30522S</name>
</gene>
<sequence length="399" mass="45039">MEEEERPRKIQKVDVTEAHESEPLMTGAIESPQDDSSKHNDATHEIPAATTEKESETPTPGPDGSEPTTQKLSKRQMRRQARREQWEAERESRKVIRRQRAADKKNRKRAVWDEANKQGKNPSEEVRKLFPKIERPRKPTRLPLTLVIDCGFDDLMMEKERISLGQQLTRAYSENNKSPYNAHMVMSSFDKLLKERFETVLNSTHESWRGVRFLTEDWFHAANQAAELMQGPQGGELGGPFADKADAKPEDGEIVYLSSDSSETLTELKPYSTYIIGGLVDKNRHKGICHKRAIEMGIKTAKLPIGSYIQMASRPVLATNHVVEIMVRWLQLGDWGEAFMQTLPPRKGGVLRNSEKDQGDSTPHDDNGEPCSEEEAAPETVETAEANSNDAAESHNQAE</sequence>
<dbReference type="GO" id="GO:0052905">
    <property type="term" value="F:tRNA (guanosine(9)-N1)-methyltransferase activity"/>
    <property type="evidence" value="ECO:0007669"/>
    <property type="project" value="UniProtKB-EC"/>
</dbReference>
<dbReference type="Proteomes" id="UP000654913">
    <property type="component" value="Chromosome 3"/>
</dbReference>
<evidence type="ECO:0000256" key="3">
    <source>
        <dbReference type="ARBA" id="ARBA00022603"/>
    </source>
</evidence>
<feature type="compositionally biased region" description="Basic and acidic residues" evidence="9">
    <location>
        <begin position="35"/>
        <end position="44"/>
    </location>
</feature>
<dbReference type="InterPro" id="IPR038459">
    <property type="entry name" value="MT_TRM10-typ_sf"/>
</dbReference>
<evidence type="ECO:0000256" key="7">
    <source>
        <dbReference type="ARBA" id="ARBA00032166"/>
    </source>
</evidence>
<evidence type="ECO:0000256" key="1">
    <source>
        <dbReference type="ARBA" id="ARBA00012797"/>
    </source>
</evidence>
<evidence type="ECO:0000256" key="8">
    <source>
        <dbReference type="ARBA" id="ARBA00048434"/>
    </source>
</evidence>
<dbReference type="AlphaFoldDB" id="A0A7R7XIS5"/>
<evidence type="ECO:0000313" key="12">
    <source>
        <dbReference type="Proteomes" id="UP000654913"/>
    </source>
</evidence>
<dbReference type="CDD" id="cd18089">
    <property type="entry name" value="SPOUT_Trm10-like"/>
    <property type="match status" value="1"/>
</dbReference>
<keyword evidence="3 11" id="KW-0489">Methyltransferase</keyword>
<feature type="region of interest" description="Disordered" evidence="9">
    <location>
        <begin position="343"/>
        <end position="399"/>
    </location>
</feature>
<feature type="region of interest" description="Disordered" evidence="9">
    <location>
        <begin position="1"/>
        <end position="125"/>
    </location>
</feature>
<dbReference type="InterPro" id="IPR028564">
    <property type="entry name" value="MT_TRM10-typ"/>
</dbReference>
<dbReference type="GO" id="GO:0000049">
    <property type="term" value="F:tRNA binding"/>
    <property type="evidence" value="ECO:0007669"/>
    <property type="project" value="TreeGrafter"/>
</dbReference>
<accession>A0A7R7XIS5</accession>
<reference evidence="11" key="2">
    <citation type="submission" date="2021-02" db="EMBL/GenBank/DDBJ databases">
        <title>Aspergillus puulaauensis MK2 genome sequence.</title>
        <authorList>
            <person name="Futagami T."/>
            <person name="Mori K."/>
            <person name="Kadooka C."/>
            <person name="Tanaka T."/>
        </authorList>
    </citation>
    <scope>NUCLEOTIDE SEQUENCE</scope>
    <source>
        <strain evidence="11">MK2</strain>
    </source>
</reference>
<dbReference type="Gene3D" id="3.40.1280.30">
    <property type="match status" value="1"/>
</dbReference>
<dbReference type="GO" id="GO:0005634">
    <property type="term" value="C:nucleus"/>
    <property type="evidence" value="ECO:0007669"/>
    <property type="project" value="TreeGrafter"/>
</dbReference>
<dbReference type="EMBL" id="AP024445">
    <property type="protein sequence ID" value="BCS22297.1"/>
    <property type="molecule type" value="Genomic_DNA"/>
</dbReference>
<organism evidence="11 12">
    <name type="scientific">Aspergillus puulaauensis</name>
    <dbReference type="NCBI Taxonomy" id="1220207"/>
    <lineage>
        <taxon>Eukaryota</taxon>
        <taxon>Fungi</taxon>
        <taxon>Dikarya</taxon>
        <taxon>Ascomycota</taxon>
        <taxon>Pezizomycotina</taxon>
        <taxon>Eurotiomycetes</taxon>
        <taxon>Eurotiomycetidae</taxon>
        <taxon>Eurotiales</taxon>
        <taxon>Aspergillaceae</taxon>
        <taxon>Aspergillus</taxon>
    </lineage>
</organism>
<feature type="compositionally biased region" description="Basic and acidic residues" evidence="9">
    <location>
        <begin position="353"/>
        <end position="367"/>
    </location>
</feature>
<dbReference type="PANTHER" id="PTHR13563:SF13">
    <property type="entry name" value="TRNA METHYLTRANSFERASE 10 HOMOLOG A"/>
    <property type="match status" value="1"/>
</dbReference>
<feature type="compositionally biased region" description="Basic residues" evidence="9">
    <location>
        <begin position="72"/>
        <end position="81"/>
    </location>
</feature>
<protein>
    <recommendedName>
        <fullName evidence="2">tRNA (guanine(9)-N1)-methyltransferase</fullName>
        <ecNumber evidence="1">2.1.1.221</ecNumber>
    </recommendedName>
    <alternativeName>
        <fullName evidence="7">tRNA methyltransferase 10</fullName>
    </alternativeName>
    <alternativeName>
        <fullName evidence="6">tRNA(m1G9)-methyltransferase</fullName>
    </alternativeName>
</protein>
<feature type="domain" description="SAM-dependent MTase TRM10-type" evidence="10">
    <location>
        <begin position="132"/>
        <end position="350"/>
    </location>
</feature>
<keyword evidence="4 11" id="KW-0808">Transferase</keyword>
<dbReference type="InterPro" id="IPR007356">
    <property type="entry name" value="tRNA_m1G_MeTrfase_euk"/>
</dbReference>
<dbReference type="PROSITE" id="PS51675">
    <property type="entry name" value="SAM_MT_TRM10"/>
    <property type="match status" value="1"/>
</dbReference>
<dbReference type="GeneID" id="64972302"/>
<dbReference type="GO" id="GO:0002939">
    <property type="term" value="P:tRNA N1-guanine methylation"/>
    <property type="evidence" value="ECO:0007669"/>
    <property type="project" value="TreeGrafter"/>
</dbReference>
<proteinExistence type="predicted"/>
<evidence type="ECO:0000313" key="11">
    <source>
        <dbReference type="EMBL" id="BCS22297.1"/>
    </source>
</evidence>
<evidence type="ECO:0000256" key="5">
    <source>
        <dbReference type="ARBA" id="ARBA00022691"/>
    </source>
</evidence>